<dbReference type="RefSeq" id="WP_007018557.1">
    <property type="nucleotide sequence ID" value="NZ_CH724117.1"/>
</dbReference>
<dbReference type="AlphaFoldDB" id="Q1MZG6"/>
<dbReference type="PANTHER" id="PTHR34697:SF2">
    <property type="entry name" value="PHOSPHATIDYLGLYCEROL LYSYLTRANSFERASE"/>
    <property type="match status" value="1"/>
</dbReference>
<dbReference type="InterPro" id="IPR051211">
    <property type="entry name" value="PG_lysyltransferase"/>
</dbReference>
<keyword evidence="4" id="KW-1133">Transmembrane helix</keyword>
<evidence type="ECO:0000259" key="6">
    <source>
        <dbReference type="Pfam" id="PF09924"/>
    </source>
</evidence>
<dbReference type="HOGENOM" id="CLU_828476_0_0_6"/>
<evidence type="ECO:0000313" key="8">
    <source>
        <dbReference type="Proteomes" id="UP000004263"/>
    </source>
</evidence>
<feature type="domain" description="Phosphatidylglycerol lysyltransferase C-terminal" evidence="6">
    <location>
        <begin position="32"/>
        <end position="320"/>
    </location>
</feature>
<dbReference type="Proteomes" id="UP000004263">
    <property type="component" value="Unassembled WGS sequence"/>
</dbReference>
<evidence type="ECO:0000256" key="5">
    <source>
        <dbReference type="ARBA" id="ARBA00023136"/>
    </source>
</evidence>
<evidence type="ECO:0000256" key="2">
    <source>
        <dbReference type="ARBA" id="ARBA00022475"/>
    </source>
</evidence>
<dbReference type="PANTHER" id="PTHR34697">
    <property type="entry name" value="PHOSPHATIDYLGLYCEROL LYSYLTRANSFERASE"/>
    <property type="match status" value="1"/>
</dbReference>
<name>Q1MZG6_9GAMM</name>
<comment type="caution">
    <text evidence="7">The sequence shown here is derived from an EMBL/GenBank/DDBJ whole genome shotgun (WGS) entry which is preliminary data.</text>
</comment>
<evidence type="ECO:0000256" key="3">
    <source>
        <dbReference type="ARBA" id="ARBA00022692"/>
    </source>
</evidence>
<gene>
    <name evidence="7" type="ORF">RED65_12772</name>
</gene>
<keyword evidence="3" id="KW-0812">Transmembrane</keyword>
<reference evidence="7 8" key="1">
    <citation type="submission" date="2006-03" db="EMBL/GenBank/DDBJ databases">
        <authorList>
            <person name="Pinhassi J."/>
            <person name="Pedros-Alio C."/>
            <person name="Ferriera S."/>
            <person name="Johnson J."/>
            <person name="Kravitz S."/>
            <person name="Halpern A."/>
            <person name="Remington K."/>
            <person name="Beeson K."/>
            <person name="Tran B."/>
            <person name="Rogers Y.-H."/>
            <person name="Friedman R."/>
            <person name="Venter J.C."/>
        </authorList>
    </citation>
    <scope>NUCLEOTIDE SEQUENCE [LARGE SCALE GENOMIC DNA]</scope>
    <source>
        <strain evidence="7 8">RED65</strain>
    </source>
</reference>
<dbReference type="InterPro" id="IPR016181">
    <property type="entry name" value="Acyl_CoA_acyltransferase"/>
</dbReference>
<protein>
    <recommendedName>
        <fullName evidence="6">Phosphatidylglycerol lysyltransferase C-terminal domain-containing protein</fullName>
    </recommendedName>
</protein>
<dbReference type="SUPFAM" id="SSF55729">
    <property type="entry name" value="Acyl-CoA N-acyltransferases (Nat)"/>
    <property type="match status" value="1"/>
</dbReference>
<keyword evidence="2" id="KW-1003">Cell membrane</keyword>
<dbReference type="STRING" id="207949.RED65_12772"/>
<dbReference type="GO" id="GO:0005886">
    <property type="term" value="C:plasma membrane"/>
    <property type="evidence" value="ECO:0007669"/>
    <property type="project" value="UniProtKB-SubCell"/>
</dbReference>
<sequence length="340" mass="39478">MNKAEMEVSTLEEESKVAHGGGVFTFSERVEYLKKYGKHSMAFSALQPKMRYFDMEGVGYIAYRRQWGSVVCLGDPVCSPEDREALLDAFFTKYPAPIFIQVTPDVAKLIHERMGYHATQFGKETLIDLNSWTLSGKKKQVIRTAINHAKKEGVTVRESYGDMKYRDLSESWLKTRKCKGREIIFLIRPMEMDYKEGTRRFFAYQGDEMIGFIFFDPVYESNKVVGYVPNISRASEKFPQGIFYMLMVQAMEKFKEEGVPYIYLGLSPLALDYPPKGFESTALRWMLEFTAKHLNFLYNFKGIDFTKSRFRGDEQPTYVLHKNRIPAKNFVAMFRLCNVI</sequence>
<evidence type="ECO:0000313" key="7">
    <source>
        <dbReference type="EMBL" id="EAT11300.1"/>
    </source>
</evidence>
<dbReference type="InterPro" id="IPR024320">
    <property type="entry name" value="LPG_synthase_C"/>
</dbReference>
<dbReference type="CDD" id="cd04301">
    <property type="entry name" value="NAT_SF"/>
    <property type="match status" value="1"/>
</dbReference>
<accession>Q1MZG6</accession>
<dbReference type="GO" id="GO:0016755">
    <property type="term" value="F:aminoacyltransferase activity"/>
    <property type="evidence" value="ECO:0007669"/>
    <property type="project" value="TreeGrafter"/>
</dbReference>
<keyword evidence="5" id="KW-0472">Membrane</keyword>
<proteinExistence type="predicted"/>
<dbReference type="Gene3D" id="3.40.630.30">
    <property type="match status" value="1"/>
</dbReference>
<keyword evidence="8" id="KW-1185">Reference proteome</keyword>
<dbReference type="EMBL" id="AAQH01000019">
    <property type="protein sequence ID" value="EAT11300.1"/>
    <property type="molecule type" value="Genomic_DNA"/>
</dbReference>
<dbReference type="GO" id="GO:0055091">
    <property type="term" value="P:phospholipid homeostasis"/>
    <property type="evidence" value="ECO:0007669"/>
    <property type="project" value="TreeGrafter"/>
</dbReference>
<dbReference type="Pfam" id="PF09924">
    <property type="entry name" value="LPG_synthase_C"/>
    <property type="match status" value="1"/>
</dbReference>
<evidence type="ECO:0000256" key="4">
    <source>
        <dbReference type="ARBA" id="ARBA00022989"/>
    </source>
</evidence>
<comment type="subcellular location">
    <subcellularLocation>
        <location evidence="1">Cell membrane</location>
        <topology evidence="1">Multi-pass membrane protein</topology>
    </subcellularLocation>
</comment>
<organism evidence="7 8">
    <name type="scientific">Bermanella marisrubri</name>
    <dbReference type="NCBI Taxonomy" id="207949"/>
    <lineage>
        <taxon>Bacteria</taxon>
        <taxon>Pseudomonadati</taxon>
        <taxon>Pseudomonadota</taxon>
        <taxon>Gammaproteobacteria</taxon>
        <taxon>Oceanospirillales</taxon>
        <taxon>Oceanospirillaceae</taxon>
        <taxon>Bermanella</taxon>
    </lineage>
</organism>
<evidence type="ECO:0000256" key="1">
    <source>
        <dbReference type="ARBA" id="ARBA00004651"/>
    </source>
</evidence>